<accession>A0A0E9SMX5</accession>
<evidence type="ECO:0000313" key="1">
    <source>
        <dbReference type="EMBL" id="JAH42587.1"/>
    </source>
</evidence>
<organism evidence="1">
    <name type="scientific">Anguilla anguilla</name>
    <name type="common">European freshwater eel</name>
    <name type="synonym">Muraena anguilla</name>
    <dbReference type="NCBI Taxonomy" id="7936"/>
    <lineage>
        <taxon>Eukaryota</taxon>
        <taxon>Metazoa</taxon>
        <taxon>Chordata</taxon>
        <taxon>Craniata</taxon>
        <taxon>Vertebrata</taxon>
        <taxon>Euteleostomi</taxon>
        <taxon>Actinopterygii</taxon>
        <taxon>Neopterygii</taxon>
        <taxon>Teleostei</taxon>
        <taxon>Anguilliformes</taxon>
        <taxon>Anguillidae</taxon>
        <taxon>Anguilla</taxon>
    </lineage>
</organism>
<protein>
    <submittedName>
        <fullName evidence="1">Uncharacterized protein</fullName>
    </submittedName>
</protein>
<proteinExistence type="predicted"/>
<name>A0A0E9SMX5_ANGAN</name>
<reference evidence="1" key="2">
    <citation type="journal article" date="2015" name="Fish Shellfish Immunol.">
        <title>Early steps in the European eel (Anguilla anguilla)-Vibrio vulnificus interaction in the gills: Role of the RtxA13 toxin.</title>
        <authorList>
            <person name="Callol A."/>
            <person name="Pajuelo D."/>
            <person name="Ebbesson L."/>
            <person name="Teles M."/>
            <person name="MacKenzie S."/>
            <person name="Amaro C."/>
        </authorList>
    </citation>
    <scope>NUCLEOTIDE SEQUENCE</scope>
</reference>
<reference evidence="1" key="1">
    <citation type="submission" date="2014-11" db="EMBL/GenBank/DDBJ databases">
        <authorList>
            <person name="Amaro Gonzalez C."/>
        </authorList>
    </citation>
    <scope>NUCLEOTIDE SEQUENCE</scope>
</reference>
<dbReference type="AlphaFoldDB" id="A0A0E9SMX5"/>
<dbReference type="EMBL" id="GBXM01065990">
    <property type="protein sequence ID" value="JAH42587.1"/>
    <property type="molecule type" value="Transcribed_RNA"/>
</dbReference>
<sequence length="47" mass="5129">MSCPSALLYSTQQRSIAHTTIILLLKTSTIYNRVISTINGSEQVTSS</sequence>